<dbReference type="EMBL" id="JAGGLG010000006">
    <property type="protein sequence ID" value="MBP2017609.1"/>
    <property type="molecule type" value="Genomic_DNA"/>
</dbReference>
<name>A0ABS4JPZ7_9FIRM</name>
<dbReference type="SUPFAM" id="SSF54534">
    <property type="entry name" value="FKBP-like"/>
    <property type="match status" value="1"/>
</dbReference>
<protein>
    <submittedName>
        <fullName evidence="2">Transcription elongation GreA/GreB family factor</fullName>
    </submittedName>
</protein>
<dbReference type="InterPro" id="IPR023459">
    <property type="entry name" value="Tscrpt_elong_fac_GreA/B_fam"/>
</dbReference>
<dbReference type="Proteomes" id="UP001519289">
    <property type="component" value="Unassembled WGS sequence"/>
</dbReference>
<reference evidence="2 3" key="1">
    <citation type="submission" date="2021-03" db="EMBL/GenBank/DDBJ databases">
        <title>Genomic Encyclopedia of Type Strains, Phase IV (KMG-IV): sequencing the most valuable type-strain genomes for metagenomic binning, comparative biology and taxonomic classification.</title>
        <authorList>
            <person name="Goeker M."/>
        </authorList>
    </citation>
    <scope>NUCLEOTIDE SEQUENCE [LARGE SCALE GENOMIC DNA]</scope>
    <source>
        <strain evidence="2 3">DSM 27138</strain>
    </source>
</reference>
<dbReference type="PANTHER" id="PTHR30437">
    <property type="entry name" value="TRANSCRIPTION ELONGATION FACTOR GREA"/>
    <property type="match status" value="1"/>
</dbReference>
<dbReference type="PANTHER" id="PTHR30437:SF4">
    <property type="entry name" value="TRANSCRIPTION ELONGATION FACTOR GREA"/>
    <property type="match status" value="1"/>
</dbReference>
<dbReference type="Pfam" id="PF01272">
    <property type="entry name" value="GreA_GreB"/>
    <property type="match status" value="1"/>
</dbReference>
<keyword evidence="3" id="KW-1185">Reference proteome</keyword>
<dbReference type="InterPro" id="IPR001437">
    <property type="entry name" value="Tscrpt_elong_fac_GreA/B_C"/>
</dbReference>
<proteinExistence type="predicted"/>
<comment type="caution">
    <text evidence="2">The sequence shown here is derived from an EMBL/GenBank/DDBJ whole genome shotgun (WGS) entry which is preliminary data.</text>
</comment>
<dbReference type="RefSeq" id="WP_209465753.1">
    <property type="nucleotide sequence ID" value="NZ_JAGGLG010000006.1"/>
</dbReference>
<gene>
    <name evidence="2" type="ORF">J2Z79_000994</name>
</gene>
<evidence type="ECO:0000313" key="3">
    <source>
        <dbReference type="Proteomes" id="UP001519289"/>
    </source>
</evidence>
<sequence length="130" mass="14250">MAEGHRTRVRREYHSEEPIGAQIRKAGEEVDERAARAVAGPPVTEAEAEILAGSAHEPVQMYSTVVVMDLARGEQQRYRLVSEGEGDPERGEISLSSPLGRALLMEYPGAVVRVKAPGGERLYRILRVGD</sequence>
<feature type="domain" description="Transcription elongation factor GreA/GreB C-terminal" evidence="1">
    <location>
        <begin position="57"/>
        <end position="128"/>
    </location>
</feature>
<dbReference type="InterPro" id="IPR036953">
    <property type="entry name" value="GreA/GreB_C_sf"/>
</dbReference>
<organism evidence="2 3">
    <name type="scientific">Symbiobacterium terraclitae</name>
    <dbReference type="NCBI Taxonomy" id="557451"/>
    <lineage>
        <taxon>Bacteria</taxon>
        <taxon>Bacillati</taxon>
        <taxon>Bacillota</taxon>
        <taxon>Clostridia</taxon>
        <taxon>Eubacteriales</taxon>
        <taxon>Symbiobacteriaceae</taxon>
        <taxon>Symbiobacterium</taxon>
    </lineage>
</organism>
<evidence type="ECO:0000313" key="2">
    <source>
        <dbReference type="EMBL" id="MBP2017609.1"/>
    </source>
</evidence>
<accession>A0ABS4JPZ7</accession>
<dbReference type="Gene3D" id="3.10.50.30">
    <property type="entry name" value="Transcription elongation factor, GreA/GreB, C-terminal domain"/>
    <property type="match status" value="1"/>
</dbReference>
<evidence type="ECO:0000259" key="1">
    <source>
        <dbReference type="Pfam" id="PF01272"/>
    </source>
</evidence>